<name>A0A0F9K2J2_9ZZZZ</name>
<accession>A0A0F9K2J2</accession>
<organism evidence="1">
    <name type="scientific">marine sediment metagenome</name>
    <dbReference type="NCBI Taxonomy" id="412755"/>
    <lineage>
        <taxon>unclassified sequences</taxon>
        <taxon>metagenomes</taxon>
        <taxon>ecological metagenomes</taxon>
    </lineage>
</organism>
<protein>
    <submittedName>
        <fullName evidence="1">Uncharacterized protein</fullName>
    </submittedName>
</protein>
<sequence length="77" mass="8560">MKWFHSHTVDAMAADWIPVEIDGEDWKVALRVNKCRCGHVSAVIDYPPRQEIDMAEVMNAALTAKPRIIIGLGGKGE</sequence>
<dbReference type="AlphaFoldDB" id="A0A0F9K2J2"/>
<gene>
    <name evidence="1" type="ORF">LCGC14_1382030</name>
</gene>
<comment type="caution">
    <text evidence="1">The sequence shown here is derived from an EMBL/GenBank/DDBJ whole genome shotgun (WGS) entry which is preliminary data.</text>
</comment>
<reference evidence="1" key="1">
    <citation type="journal article" date="2015" name="Nature">
        <title>Complex archaea that bridge the gap between prokaryotes and eukaryotes.</title>
        <authorList>
            <person name="Spang A."/>
            <person name="Saw J.H."/>
            <person name="Jorgensen S.L."/>
            <person name="Zaremba-Niedzwiedzka K."/>
            <person name="Martijn J."/>
            <person name="Lind A.E."/>
            <person name="van Eijk R."/>
            <person name="Schleper C."/>
            <person name="Guy L."/>
            <person name="Ettema T.J."/>
        </authorList>
    </citation>
    <scope>NUCLEOTIDE SEQUENCE</scope>
</reference>
<dbReference type="EMBL" id="LAZR01008840">
    <property type="protein sequence ID" value="KKM76259.1"/>
    <property type="molecule type" value="Genomic_DNA"/>
</dbReference>
<evidence type="ECO:0000313" key="1">
    <source>
        <dbReference type="EMBL" id="KKM76259.1"/>
    </source>
</evidence>
<proteinExistence type="predicted"/>